<dbReference type="Pfam" id="PF16653">
    <property type="entry name" value="Sacchrp_dh_C"/>
    <property type="match status" value="1"/>
</dbReference>
<reference evidence="3 4" key="1">
    <citation type="journal article" date="2016" name="Nat. Commun.">
        <title>Thousands of microbial genomes shed light on interconnected biogeochemical processes in an aquifer system.</title>
        <authorList>
            <person name="Anantharaman K."/>
            <person name="Brown C.T."/>
            <person name="Hug L.A."/>
            <person name="Sharon I."/>
            <person name="Castelle C.J."/>
            <person name="Probst A.J."/>
            <person name="Thomas B.C."/>
            <person name="Singh A."/>
            <person name="Wilkins M.J."/>
            <person name="Karaoz U."/>
            <person name="Brodie E.L."/>
            <person name="Williams K.H."/>
            <person name="Hubbard S.S."/>
            <person name="Banfield J.F."/>
        </authorList>
    </citation>
    <scope>NUCLEOTIDE SEQUENCE [LARGE SCALE GENOMIC DNA]</scope>
</reference>
<dbReference type="InterPro" id="IPR036291">
    <property type="entry name" value="NAD(P)-bd_dom_sf"/>
</dbReference>
<evidence type="ECO:0008006" key="5">
    <source>
        <dbReference type="Google" id="ProtNLM"/>
    </source>
</evidence>
<evidence type="ECO:0000259" key="1">
    <source>
        <dbReference type="Pfam" id="PF03435"/>
    </source>
</evidence>
<evidence type="ECO:0000313" key="3">
    <source>
        <dbReference type="EMBL" id="OGG61202.1"/>
    </source>
</evidence>
<evidence type="ECO:0000313" key="4">
    <source>
        <dbReference type="Proteomes" id="UP000176511"/>
    </source>
</evidence>
<evidence type="ECO:0000259" key="2">
    <source>
        <dbReference type="Pfam" id="PF16653"/>
    </source>
</evidence>
<feature type="domain" description="Saccharopine dehydrogenase NADP binding" evidence="1">
    <location>
        <begin position="15"/>
        <end position="152"/>
    </location>
</feature>
<dbReference type="EMBL" id="MFLE01000025">
    <property type="protein sequence ID" value="OGG61202.1"/>
    <property type="molecule type" value="Genomic_DNA"/>
</dbReference>
<dbReference type="STRING" id="1798491.A3C87_03575"/>
<dbReference type="InterPro" id="IPR005097">
    <property type="entry name" value="Sacchrp_dh_NADP-bd"/>
</dbReference>
<gene>
    <name evidence="3" type="ORF">A3C87_03575</name>
</gene>
<dbReference type="Proteomes" id="UP000176511">
    <property type="component" value="Unassembled WGS sequence"/>
</dbReference>
<dbReference type="Pfam" id="PF03435">
    <property type="entry name" value="Sacchrp_dh_NADP"/>
    <property type="match status" value="1"/>
</dbReference>
<dbReference type="InterPro" id="IPR023181">
    <property type="entry name" value="Homospermid_syn-like_C"/>
</dbReference>
<dbReference type="InterPro" id="IPR032095">
    <property type="entry name" value="Sacchrp_dh-like_C"/>
</dbReference>
<dbReference type="SUPFAM" id="SSF51735">
    <property type="entry name" value="NAD(P)-binding Rossmann-fold domains"/>
    <property type="match status" value="1"/>
</dbReference>
<organism evidence="3 4">
    <name type="scientific">Candidatus Kaiserbacteria bacterium RIFCSPHIGHO2_02_FULL_49_34</name>
    <dbReference type="NCBI Taxonomy" id="1798491"/>
    <lineage>
        <taxon>Bacteria</taxon>
        <taxon>Candidatus Kaiseribacteriota</taxon>
    </lineage>
</organism>
<protein>
    <recommendedName>
        <fullName evidence="5">Homospermidine synthase</fullName>
    </recommendedName>
</protein>
<proteinExistence type="predicted"/>
<dbReference type="AlphaFoldDB" id="A0A1F6DJK5"/>
<dbReference type="Gene3D" id="3.40.50.720">
    <property type="entry name" value="NAD(P)-binding Rossmann-like Domain"/>
    <property type="match status" value="1"/>
</dbReference>
<sequence length="478" mass="52575">MDERYSMYASFEGRVLIIGYGSVARAALLLILRHIAVSPGRVTVLTRNPIDAALQKELGVQTITATVTPENYQQILDDQLGEGDILLHLTAGISSYDLIAYCLSHGICYMDASLEEWPGVVHGEKGDYRARCDYYNRMRVRSLDSNDASRRSTAFIANGANPGLVSYFLKAGLLDIARDTGVPANPHTREEWAALAEMLQVKVVHVSERDTQRSVTSRTKGVFRNTWSPEGLYGEAVLPAEVGWGTHEKELPKDAKLHDTGTGSAIGILRPGCTVQARSWVPLTGPLLGMVISHNETLAFADYYTVRNDAGEVVYRPTCHYVYYPADDALASLREVVASNFERPRETELLIDDIVSDGGTDELGVLIAGHAKNAYWIGTSLTIEEARKVGMQVNATSLQVAAGILAGMVWIIEHPHEGIIEADDVDHVRALAIAAPYLGTIKKVYTDWTPLAHLDTSIVPRGDRDLDDPWQFKNIYVP</sequence>
<name>A0A1F6DJK5_9BACT</name>
<comment type="caution">
    <text evidence="3">The sequence shown here is derived from an EMBL/GenBank/DDBJ whole genome shotgun (WGS) entry which is preliminary data.</text>
</comment>
<feature type="domain" description="Saccharopine dehydrogenase-like C-terminal" evidence="2">
    <location>
        <begin position="159"/>
        <end position="443"/>
    </location>
</feature>
<dbReference type="Gene3D" id="3.30.360.30">
    <property type="entry name" value="homospermidine synthase like"/>
    <property type="match status" value="1"/>
</dbReference>
<accession>A0A1F6DJK5</accession>